<protein>
    <submittedName>
        <fullName evidence="8">Doublesex/male abnormal-3-related transcription factor 93B</fullName>
    </submittedName>
</protein>
<organism evidence="8">
    <name type="scientific">Brachionus koreanus</name>
    <dbReference type="NCBI Taxonomy" id="1199090"/>
    <lineage>
        <taxon>Eukaryota</taxon>
        <taxon>Metazoa</taxon>
        <taxon>Spiralia</taxon>
        <taxon>Gnathifera</taxon>
        <taxon>Rotifera</taxon>
        <taxon>Eurotatoria</taxon>
        <taxon>Monogononta</taxon>
        <taxon>Pseudotrocha</taxon>
        <taxon>Ploima</taxon>
        <taxon>Brachionidae</taxon>
        <taxon>Brachionus</taxon>
    </lineage>
</organism>
<dbReference type="InterPro" id="IPR026607">
    <property type="entry name" value="DMRT"/>
</dbReference>
<dbReference type="PANTHER" id="PTHR12322">
    <property type="entry name" value="DOUBLESEX AND MAB-3 RELATED TRANSCRIPTION FACTOR DMRT"/>
    <property type="match status" value="1"/>
</dbReference>
<evidence type="ECO:0000256" key="3">
    <source>
        <dbReference type="ARBA" id="ARBA00023125"/>
    </source>
</evidence>
<feature type="region of interest" description="Disordered" evidence="6">
    <location>
        <begin position="15"/>
        <end position="41"/>
    </location>
</feature>
<evidence type="ECO:0000256" key="4">
    <source>
        <dbReference type="ARBA" id="ARBA00023242"/>
    </source>
</evidence>
<dbReference type="GO" id="GO:0000978">
    <property type="term" value="F:RNA polymerase II cis-regulatory region sequence-specific DNA binding"/>
    <property type="evidence" value="ECO:0007669"/>
    <property type="project" value="TreeGrafter"/>
</dbReference>
<dbReference type="PANTHER" id="PTHR12322:SF53">
    <property type="entry name" value="DOUBLESEX-MAB RELATED 11E"/>
    <property type="match status" value="1"/>
</dbReference>
<dbReference type="EMBL" id="JX908760">
    <property type="protein sequence ID" value="AGR88661.1"/>
    <property type="molecule type" value="mRNA"/>
</dbReference>
<dbReference type="InterPro" id="IPR001275">
    <property type="entry name" value="DM_DNA-bd"/>
</dbReference>
<dbReference type="PROSITE" id="PS50809">
    <property type="entry name" value="DM_2"/>
    <property type="match status" value="1"/>
</dbReference>
<dbReference type="AlphaFoldDB" id="U5KJ01"/>
<keyword evidence="4 5" id="KW-0539">Nucleus</keyword>
<evidence type="ECO:0000313" key="8">
    <source>
        <dbReference type="EMBL" id="AGR88661.1"/>
    </source>
</evidence>
<dbReference type="SMART" id="SM00301">
    <property type="entry name" value="DM"/>
    <property type="match status" value="1"/>
</dbReference>
<dbReference type="FunFam" id="4.10.1040.10:FF:000001">
    <property type="entry name" value="doublesex- and mab-3-related transcription factor 1"/>
    <property type="match status" value="1"/>
</dbReference>
<dbReference type="InterPro" id="IPR036407">
    <property type="entry name" value="DM_DNA-bd_sf"/>
</dbReference>
<comment type="subcellular location">
    <subcellularLocation>
        <location evidence="5">Nucleus</location>
    </subcellularLocation>
</comment>
<name>U5KJ01_9BILA</name>
<feature type="compositionally biased region" description="Low complexity" evidence="6">
    <location>
        <begin position="20"/>
        <end position="30"/>
    </location>
</feature>
<dbReference type="Pfam" id="PF00751">
    <property type="entry name" value="DM"/>
    <property type="match status" value="1"/>
</dbReference>
<keyword evidence="1 5" id="KW-0479">Metal-binding</keyword>
<dbReference type="Gene3D" id="4.10.1040.10">
    <property type="entry name" value="DM DNA-binding domain"/>
    <property type="match status" value="1"/>
</dbReference>
<feature type="domain" description="DM" evidence="7">
    <location>
        <begin position="48"/>
        <end position="95"/>
    </location>
</feature>
<dbReference type="PROSITE" id="PS40000">
    <property type="entry name" value="DM_1"/>
    <property type="match status" value="1"/>
</dbReference>
<gene>
    <name evidence="8" type="primary">DMRT93B</name>
</gene>
<keyword evidence="2 5" id="KW-0862">Zinc</keyword>
<feature type="DNA-binding region" description="DM" evidence="5">
    <location>
        <begin position="48"/>
        <end position="95"/>
    </location>
</feature>
<dbReference type="GO" id="GO:0007548">
    <property type="term" value="P:sex differentiation"/>
    <property type="evidence" value="ECO:0007669"/>
    <property type="project" value="TreeGrafter"/>
</dbReference>
<dbReference type="GO" id="GO:0000981">
    <property type="term" value="F:DNA-binding transcription factor activity, RNA polymerase II-specific"/>
    <property type="evidence" value="ECO:0007669"/>
    <property type="project" value="TreeGrafter"/>
</dbReference>
<evidence type="ECO:0000256" key="2">
    <source>
        <dbReference type="ARBA" id="ARBA00022833"/>
    </source>
</evidence>
<dbReference type="GO" id="GO:0046872">
    <property type="term" value="F:metal ion binding"/>
    <property type="evidence" value="ECO:0007669"/>
    <property type="project" value="UniProtKB-KW"/>
</dbReference>
<proteinExistence type="evidence at transcript level"/>
<evidence type="ECO:0000256" key="5">
    <source>
        <dbReference type="PROSITE-ProRule" id="PRU00070"/>
    </source>
</evidence>
<sequence length="321" mass="35959">MNNSFLFMPSQLNSVGDQISSSSSDTNSVESKNRSLVQSDGGIRKPKCARCRNHGMISWLKGHKRHCKFKDCVCAKCNLIAERQRVMAAQVALKRQQAAEDAMMNDAAALYSPESSHNNGLLAKSKNSDSEDACEKFDAEKLDKIQPKESKENSDYLLFHNLEIAKKIFPHFKLEFISFFLNMFNNDLKKAIEHLVILARTTQFTNEAFSMNGSSGSLASNLTERYAMTPFSFFACSHAFSPFQESDSPKLDANNKAADHYSIQNILNLKQNLNKEKGQTDNKIALFPNISDFSTLAKIFSNFNSALINSTEKTCDTEAKK</sequence>
<evidence type="ECO:0000259" key="7">
    <source>
        <dbReference type="PROSITE" id="PS50809"/>
    </source>
</evidence>
<accession>U5KJ01</accession>
<dbReference type="GO" id="GO:0005634">
    <property type="term" value="C:nucleus"/>
    <property type="evidence" value="ECO:0007669"/>
    <property type="project" value="UniProtKB-SubCell"/>
</dbReference>
<reference evidence="8" key="2">
    <citation type="journal article" date="2014" name="Comp. Biochem. Physiol. B, Biochem. Mol. Biol.">
        <title>Identification of three doublesex genes in the monogonont rotifer Brachionus koreanus and their transcriptional responses to environmental stressor-triggered population growth retardation.</title>
        <authorList>
            <person name="Kim B.M."/>
            <person name="Jeong C.B."/>
            <person name="Kim I.C."/>
            <person name="Yim J.H."/>
            <person name="Lee Y.S."/>
            <person name="Rhee J.S."/>
            <person name="Lee J.S."/>
        </authorList>
    </citation>
    <scope>NUCLEOTIDE SEQUENCE</scope>
</reference>
<keyword evidence="3 5" id="KW-0238">DNA-binding</keyword>
<reference evidence="8" key="1">
    <citation type="submission" date="2012-10" db="EMBL/GenBank/DDBJ databases">
        <authorList>
            <person name="Kim B.-M."/>
            <person name="Jeong C.-B."/>
            <person name="Rhee J.-S."/>
            <person name="Lee J.-S."/>
        </authorList>
    </citation>
    <scope>NUCLEOTIDE SEQUENCE</scope>
</reference>
<evidence type="ECO:0000256" key="1">
    <source>
        <dbReference type="ARBA" id="ARBA00022723"/>
    </source>
</evidence>
<evidence type="ECO:0000256" key="6">
    <source>
        <dbReference type="SAM" id="MobiDB-lite"/>
    </source>
</evidence>
<dbReference type="SUPFAM" id="SSF82927">
    <property type="entry name" value="Cysteine-rich DNA binding domain, (DM domain)"/>
    <property type="match status" value="1"/>
</dbReference>